<protein>
    <submittedName>
        <fullName evidence="1">Uncharacterized protein</fullName>
    </submittedName>
</protein>
<dbReference type="EMBL" id="JAJFAZ020000003">
    <property type="protein sequence ID" value="KAI5338106.1"/>
    <property type="molecule type" value="Genomic_DNA"/>
</dbReference>
<comment type="caution">
    <text evidence="1">The sequence shown here is derived from an EMBL/GenBank/DDBJ whole genome shotgun (WGS) entry which is preliminary data.</text>
</comment>
<evidence type="ECO:0000313" key="1">
    <source>
        <dbReference type="EMBL" id="KAI5338106.1"/>
    </source>
</evidence>
<evidence type="ECO:0000313" key="2">
    <source>
        <dbReference type="Proteomes" id="UP001054821"/>
    </source>
</evidence>
<proteinExistence type="predicted"/>
<organism evidence="1 2">
    <name type="scientific">Prunus dulcis</name>
    <name type="common">Almond</name>
    <name type="synonym">Amygdalus dulcis</name>
    <dbReference type="NCBI Taxonomy" id="3755"/>
    <lineage>
        <taxon>Eukaryota</taxon>
        <taxon>Viridiplantae</taxon>
        <taxon>Streptophyta</taxon>
        <taxon>Embryophyta</taxon>
        <taxon>Tracheophyta</taxon>
        <taxon>Spermatophyta</taxon>
        <taxon>Magnoliopsida</taxon>
        <taxon>eudicotyledons</taxon>
        <taxon>Gunneridae</taxon>
        <taxon>Pentapetalae</taxon>
        <taxon>rosids</taxon>
        <taxon>fabids</taxon>
        <taxon>Rosales</taxon>
        <taxon>Rosaceae</taxon>
        <taxon>Amygdaloideae</taxon>
        <taxon>Amygdaleae</taxon>
        <taxon>Prunus</taxon>
    </lineage>
</organism>
<dbReference type="Proteomes" id="UP001054821">
    <property type="component" value="Chromosome 3"/>
</dbReference>
<accession>A0AAD4Z9Z8</accession>
<reference evidence="1 2" key="1">
    <citation type="journal article" date="2022" name="G3 (Bethesda)">
        <title>Whole-genome sequence and methylome profiling of the almond [Prunus dulcis (Mill.) D.A. Webb] cultivar 'Nonpareil'.</title>
        <authorList>
            <person name="D'Amico-Willman K.M."/>
            <person name="Ouma W.Z."/>
            <person name="Meulia T."/>
            <person name="Sideli G.M."/>
            <person name="Gradziel T.M."/>
            <person name="Fresnedo-Ramirez J."/>
        </authorList>
    </citation>
    <scope>NUCLEOTIDE SEQUENCE [LARGE SCALE GENOMIC DNA]</scope>
    <source>
        <strain evidence="1">Clone GOH B32 T37-40</strain>
    </source>
</reference>
<name>A0AAD4Z9Z8_PRUDU</name>
<sequence>MFIESVGVVLDPKWKLAMLKISFHNLGAEPSKVEAIGDEVESSLLTLYNEYRGVGSLGPLQTLDEEEKDGLEDELDGDDAHSQMLMEILLHRKEEQ</sequence>
<dbReference type="AlphaFoldDB" id="A0AAD4Z9Z8"/>
<gene>
    <name evidence="1" type="ORF">L3X38_017377</name>
</gene>
<keyword evidence="2" id="KW-1185">Reference proteome</keyword>